<sequence length="411" mass="48751">MHISSIRDRRERHRLYLFEVEQRRRWFESESKPDPSLSCYPNQLLRPRREHRRNWLNLPVEITLIIFEKLGAIEVLTTVQQVCKRWRTISMDPYTWRAIHMSVYGAPRFMDYHLSWLCRRTIQRSCALVVDISIDYFADHDLLNHIALSCGSGLQRLRLNKCYEGISGKGFWGLAKKFPLLEELDITRCFRITAISIESFSQACPLLKTFKLNHQYPYSFNPYRGRRYADNSYAFSIALSMPKLRHLQLLGDRLDNDGLHAILNGCPYLESLDLGYCFNLDVTPTLMMLMQGIKDLRLPAVPDAKRVCLLQSYEEVTWEYDHSGYNFLVEQWHMYQDEIIKNAKLKKGTMFGGHRYHMGHYEEEATREDWEEIIYGIWECAKNQRFPKASKRYLREKEKKKNGKLKGKKKR</sequence>
<gene>
    <name evidence="3" type="ORF">PIB30_070381</name>
</gene>
<accession>A0ABU6WN72</accession>
<dbReference type="Pfam" id="PF12937">
    <property type="entry name" value="F-box-like"/>
    <property type="match status" value="1"/>
</dbReference>
<dbReference type="InterPro" id="IPR001810">
    <property type="entry name" value="F-box_dom"/>
</dbReference>
<reference evidence="3 4" key="1">
    <citation type="journal article" date="2023" name="Plants (Basel)">
        <title>Bridging the Gap: Combining Genomics and Transcriptomics Approaches to Understand Stylosanthes scabra, an Orphan Legume from the Brazilian Caatinga.</title>
        <authorList>
            <person name="Ferreira-Neto J.R.C."/>
            <person name="da Silva M.D."/>
            <person name="Binneck E."/>
            <person name="de Melo N.F."/>
            <person name="da Silva R.H."/>
            <person name="de Melo A.L.T.M."/>
            <person name="Pandolfi V."/>
            <person name="Bustamante F.O."/>
            <person name="Brasileiro-Vidal A.C."/>
            <person name="Benko-Iseppon A.M."/>
        </authorList>
    </citation>
    <scope>NUCLEOTIDE SEQUENCE [LARGE SCALE GENOMIC DNA]</scope>
    <source>
        <tissue evidence="3">Leaves</tissue>
    </source>
</reference>
<dbReference type="Proteomes" id="UP001341840">
    <property type="component" value="Unassembled WGS sequence"/>
</dbReference>
<evidence type="ECO:0000313" key="3">
    <source>
        <dbReference type="EMBL" id="MED6186819.1"/>
    </source>
</evidence>
<dbReference type="InterPro" id="IPR006553">
    <property type="entry name" value="Leu-rich_rpt_Cys-con_subtyp"/>
</dbReference>
<dbReference type="PANTHER" id="PTHR38926">
    <property type="entry name" value="F-BOX DOMAIN CONTAINING PROTEIN, EXPRESSED"/>
    <property type="match status" value="1"/>
</dbReference>
<dbReference type="Gene3D" id="3.80.10.10">
    <property type="entry name" value="Ribonuclease Inhibitor"/>
    <property type="match status" value="1"/>
</dbReference>
<dbReference type="InterPro" id="IPR036047">
    <property type="entry name" value="F-box-like_dom_sf"/>
</dbReference>
<evidence type="ECO:0000259" key="2">
    <source>
        <dbReference type="PROSITE" id="PS50181"/>
    </source>
</evidence>
<protein>
    <recommendedName>
        <fullName evidence="2">F-box domain-containing protein</fullName>
    </recommendedName>
</protein>
<dbReference type="SUPFAM" id="SSF81383">
    <property type="entry name" value="F-box domain"/>
    <property type="match status" value="1"/>
</dbReference>
<proteinExistence type="predicted"/>
<feature type="region of interest" description="Disordered" evidence="1">
    <location>
        <begin position="391"/>
        <end position="411"/>
    </location>
</feature>
<organism evidence="3 4">
    <name type="scientific">Stylosanthes scabra</name>
    <dbReference type="NCBI Taxonomy" id="79078"/>
    <lineage>
        <taxon>Eukaryota</taxon>
        <taxon>Viridiplantae</taxon>
        <taxon>Streptophyta</taxon>
        <taxon>Embryophyta</taxon>
        <taxon>Tracheophyta</taxon>
        <taxon>Spermatophyta</taxon>
        <taxon>Magnoliopsida</taxon>
        <taxon>eudicotyledons</taxon>
        <taxon>Gunneridae</taxon>
        <taxon>Pentapetalae</taxon>
        <taxon>rosids</taxon>
        <taxon>fabids</taxon>
        <taxon>Fabales</taxon>
        <taxon>Fabaceae</taxon>
        <taxon>Papilionoideae</taxon>
        <taxon>50 kb inversion clade</taxon>
        <taxon>dalbergioids sensu lato</taxon>
        <taxon>Dalbergieae</taxon>
        <taxon>Pterocarpus clade</taxon>
        <taxon>Stylosanthes</taxon>
    </lineage>
</organism>
<dbReference type="EMBL" id="JASCZI010182034">
    <property type="protein sequence ID" value="MED6186819.1"/>
    <property type="molecule type" value="Genomic_DNA"/>
</dbReference>
<dbReference type="SMART" id="SM00367">
    <property type="entry name" value="LRR_CC"/>
    <property type="match status" value="4"/>
</dbReference>
<name>A0ABU6WN72_9FABA</name>
<comment type="caution">
    <text evidence="3">The sequence shown here is derived from an EMBL/GenBank/DDBJ whole genome shotgun (WGS) entry which is preliminary data.</text>
</comment>
<dbReference type="PANTHER" id="PTHR38926:SF2">
    <property type="entry name" value="F-BOX_LRR-REPEAT PROTEIN 21-RELATED"/>
    <property type="match status" value="1"/>
</dbReference>
<evidence type="ECO:0000313" key="4">
    <source>
        <dbReference type="Proteomes" id="UP001341840"/>
    </source>
</evidence>
<dbReference type="InterPro" id="IPR032675">
    <property type="entry name" value="LRR_dom_sf"/>
</dbReference>
<feature type="compositionally biased region" description="Basic residues" evidence="1">
    <location>
        <begin position="400"/>
        <end position="411"/>
    </location>
</feature>
<dbReference type="PROSITE" id="PS50181">
    <property type="entry name" value="FBOX"/>
    <property type="match status" value="1"/>
</dbReference>
<dbReference type="SUPFAM" id="SSF52047">
    <property type="entry name" value="RNI-like"/>
    <property type="match status" value="1"/>
</dbReference>
<dbReference type="SMART" id="SM00256">
    <property type="entry name" value="FBOX"/>
    <property type="match status" value="1"/>
</dbReference>
<feature type="domain" description="F-box" evidence="2">
    <location>
        <begin position="52"/>
        <end position="99"/>
    </location>
</feature>
<keyword evidence="4" id="KW-1185">Reference proteome</keyword>
<dbReference type="Gene3D" id="1.20.1280.50">
    <property type="match status" value="1"/>
</dbReference>
<evidence type="ECO:0000256" key="1">
    <source>
        <dbReference type="SAM" id="MobiDB-lite"/>
    </source>
</evidence>
<dbReference type="CDD" id="cd22164">
    <property type="entry name" value="F-box_AtSKIP19-like"/>
    <property type="match status" value="1"/>
</dbReference>